<dbReference type="AlphaFoldDB" id="A0A0V1PX07"/>
<dbReference type="Proteomes" id="UP000054251">
    <property type="component" value="Unassembled WGS sequence"/>
</dbReference>
<dbReference type="GO" id="GO:0004722">
    <property type="term" value="F:protein serine/threonine phosphatase activity"/>
    <property type="evidence" value="ECO:0007669"/>
    <property type="project" value="InterPro"/>
</dbReference>
<dbReference type="CDD" id="cd00143">
    <property type="entry name" value="PP2Cc"/>
    <property type="match status" value="1"/>
</dbReference>
<evidence type="ECO:0000256" key="5">
    <source>
        <dbReference type="RuleBase" id="RU003465"/>
    </source>
</evidence>
<evidence type="ECO:0000256" key="1">
    <source>
        <dbReference type="ARBA" id="ARBA00006702"/>
    </source>
</evidence>
<feature type="region of interest" description="Disordered" evidence="6">
    <location>
        <begin position="1"/>
        <end position="22"/>
    </location>
</feature>
<evidence type="ECO:0000256" key="6">
    <source>
        <dbReference type="SAM" id="MobiDB-lite"/>
    </source>
</evidence>
<organism evidence="8 9">
    <name type="scientific">Debaryomyces fabryi</name>
    <dbReference type="NCBI Taxonomy" id="58627"/>
    <lineage>
        <taxon>Eukaryota</taxon>
        <taxon>Fungi</taxon>
        <taxon>Dikarya</taxon>
        <taxon>Ascomycota</taxon>
        <taxon>Saccharomycotina</taxon>
        <taxon>Pichiomycetes</taxon>
        <taxon>Debaryomycetaceae</taxon>
        <taxon>Debaryomyces</taxon>
    </lineage>
</organism>
<protein>
    <recommendedName>
        <fullName evidence="7">PPM-type phosphatase domain-containing protein</fullName>
    </recommendedName>
</protein>
<keyword evidence="9" id="KW-1185">Reference proteome</keyword>
<dbReference type="PANTHER" id="PTHR13832">
    <property type="entry name" value="PROTEIN PHOSPHATASE 2C"/>
    <property type="match status" value="1"/>
</dbReference>
<name>A0A0V1PX07_9ASCO</name>
<keyword evidence="4 5" id="KW-0904">Protein phosphatase</keyword>
<dbReference type="GeneID" id="26840534"/>
<accession>A0A0V1PX07</accession>
<dbReference type="PROSITE" id="PS51746">
    <property type="entry name" value="PPM_2"/>
    <property type="match status" value="1"/>
</dbReference>
<evidence type="ECO:0000256" key="4">
    <source>
        <dbReference type="ARBA" id="ARBA00022912"/>
    </source>
</evidence>
<dbReference type="EMBL" id="LMYN01000077">
    <property type="protein sequence ID" value="KSA00706.1"/>
    <property type="molecule type" value="Genomic_DNA"/>
</dbReference>
<proteinExistence type="inferred from homology"/>
<evidence type="ECO:0000313" key="9">
    <source>
        <dbReference type="Proteomes" id="UP000054251"/>
    </source>
</evidence>
<keyword evidence="3 5" id="KW-0378">Hydrolase</keyword>
<dbReference type="OrthoDB" id="10264738at2759"/>
<evidence type="ECO:0000256" key="3">
    <source>
        <dbReference type="ARBA" id="ARBA00022801"/>
    </source>
</evidence>
<comment type="similarity">
    <text evidence="1 5">Belongs to the PP2C family.</text>
</comment>
<dbReference type="PROSITE" id="PS01032">
    <property type="entry name" value="PPM_1"/>
    <property type="match status" value="1"/>
</dbReference>
<keyword evidence="2" id="KW-0479">Metal-binding</keyword>
<dbReference type="GO" id="GO:0046872">
    <property type="term" value="F:metal ion binding"/>
    <property type="evidence" value="ECO:0007669"/>
    <property type="project" value="UniProtKB-KW"/>
</dbReference>
<dbReference type="SUPFAM" id="SSF81606">
    <property type="entry name" value="PP2C-like"/>
    <property type="match status" value="1"/>
</dbReference>
<evidence type="ECO:0000256" key="2">
    <source>
        <dbReference type="ARBA" id="ARBA00022723"/>
    </source>
</evidence>
<evidence type="ECO:0000313" key="8">
    <source>
        <dbReference type="EMBL" id="KSA00706.1"/>
    </source>
</evidence>
<dbReference type="InterPro" id="IPR036457">
    <property type="entry name" value="PPM-type-like_dom_sf"/>
</dbReference>
<dbReference type="Pfam" id="PF00481">
    <property type="entry name" value="PP2C"/>
    <property type="match status" value="1"/>
</dbReference>
<dbReference type="InterPro" id="IPR015655">
    <property type="entry name" value="PP2C"/>
</dbReference>
<dbReference type="InterPro" id="IPR000222">
    <property type="entry name" value="PP2C_BS"/>
</dbReference>
<reference evidence="8 9" key="1">
    <citation type="submission" date="2015-11" db="EMBL/GenBank/DDBJ databases">
        <title>The genome of Debaryomyces fabryi.</title>
        <authorList>
            <person name="Tafer H."/>
            <person name="Lopandic K."/>
        </authorList>
    </citation>
    <scope>NUCLEOTIDE SEQUENCE [LARGE SCALE GENOMIC DNA]</scope>
    <source>
        <strain evidence="8 9">CBS 789</strain>
    </source>
</reference>
<evidence type="ECO:0000259" key="7">
    <source>
        <dbReference type="PROSITE" id="PS51746"/>
    </source>
</evidence>
<feature type="domain" description="PPM-type phosphatase" evidence="7">
    <location>
        <begin position="49"/>
        <end position="350"/>
    </location>
</feature>
<dbReference type="Gene3D" id="3.60.40.10">
    <property type="entry name" value="PPM-type phosphatase domain"/>
    <property type="match status" value="1"/>
</dbReference>
<dbReference type="RefSeq" id="XP_015466808.1">
    <property type="nucleotide sequence ID" value="XM_015612354.1"/>
</dbReference>
<sequence length="362" mass="40268">MASHDQNNVNYSGLSDSKRPIAKQNNTSMSNLQAAADPTNDPFYGLSFKVGVAENKNVTYRAKMEDVHTYVANFAEKLDWGYFAIFDGHAGKQTARWCGNNLHTLLEHEIVFNEDGNSNNLSNQGNEVDNSAPLSSKCFMQDYLNTTFTKADELIEKEKNGSSGCTAAVAVLRWETDDSKEPAELAHQPENDAAFDFIPSPNHRRMLYTSNVGDLRIVLYRKGESYRLTYDHKATDSNEVNRIRDSGGLIMKNRVNGVLAVTRSLGDSYMKDLVIGNPFTTATEITDEDEFMILACDGVWDVISDIKACQFVAETFKRDGSDPQLAAKKLCQLAMDNATTDNVTVMIVKFDRNVFASQQNSA</sequence>
<dbReference type="InterPro" id="IPR001932">
    <property type="entry name" value="PPM-type_phosphatase-like_dom"/>
</dbReference>
<dbReference type="SMART" id="SM00332">
    <property type="entry name" value="PP2Cc"/>
    <property type="match status" value="1"/>
</dbReference>
<comment type="caution">
    <text evidence="8">The sequence shown here is derived from an EMBL/GenBank/DDBJ whole genome shotgun (WGS) entry which is preliminary data.</text>
</comment>
<gene>
    <name evidence="8" type="ORF">AC631_03525</name>
</gene>
<dbReference type="PANTHER" id="PTHR13832:SF837">
    <property type="entry name" value="PROTEIN PHOSPHATASE 2C-LIKE DOMAIN-CONTAINING PROTEIN 1"/>
    <property type="match status" value="1"/>
</dbReference>
<feature type="compositionally biased region" description="Polar residues" evidence="6">
    <location>
        <begin position="1"/>
        <end position="15"/>
    </location>
</feature>